<dbReference type="FunFam" id="3.30.160.60:FF:000176">
    <property type="entry name" value="zinc finger protein 70"/>
    <property type="match status" value="1"/>
</dbReference>
<dbReference type="PROSITE" id="PS00028">
    <property type="entry name" value="ZINC_FINGER_C2H2_1"/>
    <property type="match status" value="31"/>
</dbReference>
<feature type="domain" description="C2H2-type" evidence="11">
    <location>
        <begin position="2707"/>
        <end position="2735"/>
    </location>
</feature>
<dbReference type="GO" id="GO:0005634">
    <property type="term" value="C:nucleus"/>
    <property type="evidence" value="ECO:0007669"/>
    <property type="project" value="UniProtKB-SubCell"/>
</dbReference>
<feature type="domain" description="C2H2-type" evidence="11">
    <location>
        <begin position="2441"/>
        <end position="2464"/>
    </location>
</feature>
<feature type="compositionally biased region" description="Polar residues" evidence="10">
    <location>
        <begin position="632"/>
        <end position="651"/>
    </location>
</feature>
<feature type="region of interest" description="Disordered" evidence="10">
    <location>
        <begin position="1146"/>
        <end position="1172"/>
    </location>
</feature>
<feature type="region of interest" description="Disordered" evidence="10">
    <location>
        <begin position="702"/>
        <end position="813"/>
    </location>
</feature>
<comment type="subcellular location">
    <subcellularLocation>
        <location evidence="1">Nucleus</location>
    </subcellularLocation>
</comment>
<feature type="domain" description="C2H2-type" evidence="11">
    <location>
        <begin position="1445"/>
        <end position="1476"/>
    </location>
</feature>
<keyword evidence="8" id="KW-0539">Nucleus</keyword>
<feature type="region of interest" description="Disordered" evidence="10">
    <location>
        <begin position="1220"/>
        <end position="1242"/>
    </location>
</feature>
<feature type="domain" description="C2H2-type" evidence="11">
    <location>
        <begin position="2173"/>
        <end position="2200"/>
    </location>
</feature>
<dbReference type="PROSITE" id="PS50157">
    <property type="entry name" value="ZINC_FINGER_C2H2_2"/>
    <property type="match status" value="35"/>
</dbReference>
<dbReference type="SMART" id="SM00355">
    <property type="entry name" value="ZnF_C2H2"/>
    <property type="match status" value="45"/>
</dbReference>
<feature type="domain" description="C2H2-type" evidence="11">
    <location>
        <begin position="2592"/>
        <end position="2619"/>
    </location>
</feature>
<feature type="region of interest" description="Disordered" evidence="10">
    <location>
        <begin position="517"/>
        <end position="549"/>
    </location>
</feature>
<dbReference type="Proteomes" id="UP000515145">
    <property type="component" value="Chromosome 16"/>
</dbReference>
<feature type="domain" description="C2H2-type" evidence="11">
    <location>
        <begin position="2360"/>
        <end position="2387"/>
    </location>
</feature>
<reference evidence="13 14" key="1">
    <citation type="submission" date="2025-04" db="UniProtKB">
        <authorList>
            <consortium name="RefSeq"/>
        </authorList>
    </citation>
    <scope>IDENTIFICATION</scope>
</reference>
<dbReference type="Gene3D" id="3.30.160.60">
    <property type="entry name" value="Classic Zinc Finger"/>
    <property type="match status" value="27"/>
</dbReference>
<evidence type="ECO:0000256" key="4">
    <source>
        <dbReference type="ARBA" id="ARBA00022737"/>
    </source>
</evidence>
<comment type="similarity">
    <text evidence="2">Belongs to the krueppel C2H2-type zinc-finger protein family.</text>
</comment>
<feature type="domain" description="C2H2-type" evidence="11">
    <location>
        <begin position="912"/>
        <end position="939"/>
    </location>
</feature>
<dbReference type="RefSeq" id="XP_028280707.1">
    <property type="nucleotide sequence ID" value="XM_028424906.1"/>
</dbReference>
<accession>A0A6P7JVB9</accession>
<feature type="domain" description="C2H2-type" evidence="11">
    <location>
        <begin position="1847"/>
        <end position="1874"/>
    </location>
</feature>
<dbReference type="GeneID" id="114448151"/>
<evidence type="ECO:0000313" key="12">
    <source>
        <dbReference type="Proteomes" id="UP000515145"/>
    </source>
</evidence>
<dbReference type="PANTHER" id="PTHR24376">
    <property type="entry name" value="ZINC FINGER PROTEIN"/>
    <property type="match status" value="1"/>
</dbReference>
<feature type="compositionally biased region" description="Low complexity" evidence="10">
    <location>
        <begin position="1153"/>
        <end position="1170"/>
    </location>
</feature>
<feature type="domain" description="C2H2-type" evidence="11">
    <location>
        <begin position="2769"/>
        <end position="2796"/>
    </location>
</feature>
<feature type="domain" description="C2H2-type" evidence="11">
    <location>
        <begin position="1776"/>
        <end position="1804"/>
    </location>
</feature>
<proteinExistence type="inferred from homology"/>
<dbReference type="GO" id="GO:0001228">
    <property type="term" value="F:DNA-binding transcription activator activity, RNA polymerase II-specific"/>
    <property type="evidence" value="ECO:0007669"/>
    <property type="project" value="TreeGrafter"/>
</dbReference>
<feature type="domain" description="C2H2-type" evidence="11">
    <location>
        <begin position="2201"/>
        <end position="2228"/>
    </location>
</feature>
<dbReference type="GO" id="GO:0008270">
    <property type="term" value="F:zinc ion binding"/>
    <property type="evidence" value="ECO:0007669"/>
    <property type="project" value="UniProtKB-KW"/>
</dbReference>
<feature type="compositionally biased region" description="Basic and acidic residues" evidence="10">
    <location>
        <begin position="1359"/>
        <end position="1369"/>
    </location>
</feature>
<dbReference type="FunFam" id="3.30.160.60:FF:001437">
    <property type="entry name" value="Zinc finger protein 594"/>
    <property type="match status" value="1"/>
</dbReference>
<feature type="domain" description="C2H2-type" evidence="11">
    <location>
        <begin position="2559"/>
        <end position="2586"/>
    </location>
</feature>
<feature type="compositionally biased region" description="Polar residues" evidence="10">
    <location>
        <begin position="2110"/>
        <end position="2121"/>
    </location>
</feature>
<organism evidence="12 14">
    <name type="scientific">Parambassis ranga</name>
    <name type="common">Indian glassy fish</name>
    <dbReference type="NCBI Taxonomy" id="210632"/>
    <lineage>
        <taxon>Eukaryota</taxon>
        <taxon>Metazoa</taxon>
        <taxon>Chordata</taxon>
        <taxon>Craniata</taxon>
        <taxon>Vertebrata</taxon>
        <taxon>Euteleostomi</taxon>
        <taxon>Actinopterygii</taxon>
        <taxon>Neopterygii</taxon>
        <taxon>Teleostei</taxon>
        <taxon>Neoteleostei</taxon>
        <taxon>Acanthomorphata</taxon>
        <taxon>Ovalentaria</taxon>
        <taxon>Ambassidae</taxon>
        <taxon>Parambassis</taxon>
    </lineage>
</organism>
<dbReference type="InterPro" id="IPR013087">
    <property type="entry name" value="Znf_C2H2_type"/>
</dbReference>
<feature type="domain" description="C2H2-type" evidence="11">
    <location>
        <begin position="2414"/>
        <end position="2441"/>
    </location>
</feature>
<feature type="domain" description="C2H2-type" evidence="11">
    <location>
        <begin position="2055"/>
        <end position="2083"/>
    </location>
</feature>
<feature type="compositionally biased region" description="Polar residues" evidence="10">
    <location>
        <begin position="751"/>
        <end position="761"/>
    </location>
</feature>
<feature type="domain" description="C2H2-type" evidence="11">
    <location>
        <begin position="1945"/>
        <end position="1973"/>
    </location>
</feature>
<feature type="domain" description="C2H2-type" evidence="11">
    <location>
        <begin position="2736"/>
        <end position="2763"/>
    </location>
</feature>
<feature type="region of interest" description="Disordered" evidence="10">
    <location>
        <begin position="603"/>
        <end position="672"/>
    </location>
</feature>
<feature type="region of interest" description="Disordered" evidence="10">
    <location>
        <begin position="2110"/>
        <end position="2133"/>
    </location>
</feature>
<feature type="domain" description="C2H2-type" evidence="11">
    <location>
        <begin position="2386"/>
        <end position="2413"/>
    </location>
</feature>
<feature type="domain" description="C2H2-type" evidence="11">
    <location>
        <begin position="2526"/>
        <end position="2548"/>
    </location>
</feature>
<feature type="domain" description="C2H2-type" evidence="11">
    <location>
        <begin position="1250"/>
        <end position="1277"/>
    </location>
</feature>
<sequence>MAHGWNSYFDNIPPLSSDNGTLRTSESGETLSPHIEGFIGHHGFSSSASLHEAPVPNPNYNTNYCSNSSIENTTSYCDYQRYCSGAEWQAQGQQMEKDYLPSGENSDIPHFSTGGLSTSQTFSSSFATDLQGIKDCGMHVTSMFETYSDVSSCSDVETGETRPSCKFMAGNSFSKTTNDIKKNSSEWFFPQAGNVMFPAESRCPNTENNINLLSSVKAGEFIAGSAQDRMECPEKSVRSCAEQDQASTASYFMTTTESESVNDRNAYNGWQHQNQREDDEKNLRQGHKKEKDSDNSVLHNDNMTGEGIDKCPNDKVEERITLTAPNDITAFDTDQDHMDEKVLSKEIKELVNYQSTGYENLDSTVNQVGNMSANEQDEREILQSQVAESTSVEKVVENQFPLPSSNCQDETFEGDWEDKETQAQAAFVEICPKAPTQELREYTSTLGSNSCDVHPCMQSTPDQGCSDPSTTSDVFSFSDKNKQGASNPECCMQSDSLSQEEHACLEMEMRSTQEKIPLTSYPHNDNNDSNVNCDGISMDIDQNNKQNGSSGLESCLQLDILCKDGHPCLEVEKASQQERLAAHSCSGNDNDISDNSESLVISANKKQNDPGRPESCLQSGSSSKDEPPSSPQERLTITSSTDKDNTGSTDAGDSVSTDISDKTKDSTTSPVDAECNTCAVTRDDTTNNLSSIFESCLQAGTSNTDMTVHSEKKSPDGNTDITSSPDNKQLLHIRSATQEPSSPNGDAGRTSLEQFSSTEEQSLPGMLYGEPLSGDDSCDPSEINLDSGQHEETVEKDSTDCSEKQEPRFKSSEKMRKLLQPVVLLKKLESMGEMINSYQCAYCQHTALSVDHLIEHHHCCHSAHSFQFCATCNLYLMNKEQAETHLCGLIQKGPQRSSHSNLKNNENRHGRHRCRFCGLRFSKICPYISHVRGHTGKTPYKCNECGSYFAQSSSLGKHLRMPGRCKKSKRPLTNPDAVNSKIKTSLQKDVAPNNSSGDMQNCYVKLVDISKTHLCKTCGRSFCSALKAKKHLCSGHTKMLKHVTGSVNQCSTKISGKNSQGVEHELRGKHKCPLCPRLFKYSFNRARHLRDCVKNATLNGKGKIGGKYRCPLCHARFTMASNRHRHIKTSCFRECINRLAKQCAQSKERSIHQQPLQQQQQQQQQKPQQQTAPMTEARYKCNLCPAVYFHPSGKYRHMKKHKLFQLTGKMFTYRTSVFSAMSKPEPDNSRKKEETKENLKSDQENSKITLSCQFCGKCFDTLQSLKRHEHNHRGERPYRCLECKKGFKKSYHLIAHKSVHQKRIQCTVCRKILPSVGELIKHRSTHLKKGMLKCPECPQEFQFPVYLLRHLDRHRKAEKRAAEREEKTSSKPQQPVEFVEKQNIPEQLQCSLCKEVFDDAQILRKHCLTHISGSSSNQCPFCKCSFTARRGLLHHMDKHTGDKPFSCNNCGKQFYRRVYLQFHMRSCLPSQTKHQPNAETKTPHPCCYCPRTFRKKYHLNIHIQAHKTNRLRLCSGCGQYFGVSHLGQHQKDCVETTENNAPLSSSHSNSNKNTPQTRQTDQKLPLQSNITKLLRLKCPHCNQRFRYRSLLLRHIVTHTGMQPYPCIHCGHRFSSKTMCLQHEAFCDGVYTGGSKVRSAATNKQPALREASQKTQEEPEYKCKFCTKTFMKPRRLRLHILTHNEVKPYRCKACDSCFSRYDHLKVHQTCCKGKRRQLEVCIPKISLDDVGTGWQNKFGIRPAKEQETFKCSVCSKSFPAQSNLARHVNMFHTKKLFSCTTCGSGFSLEKNLKRHLKVFNCGYISQQTNRSSVQESNPHAENLTGRLDGMRSHMLQNIQPYCKKKYKYFCNFCPRGFKNNWQLSAHIRLHTGEKPFLCDCCGERFIRKDYLLRHALKCSEKRLSKVICNRCGVFFSADKIESHKKGCDSTPSLSTSASVQSPPKGFSCAYCSSRFLIFSQLQEHFLSAHKLETMAPPVSTAPLQQLLLTIPDIKKEPLEESCDAQVSSGANLICKLDTDITNELPQPFVCPHCNMSFLNKSGLSGHLQTHLGGHHMKCKICKRSFQNKSLLRSHYRKCRNGGSATNQFEVPLKVEADSALLVTNSSQTTTTGVFQNSLSSPQKSDEDEVQSGSSKERKVVQYQCSECDKSFTDGLLLISHLEDHGREEQEKKRNTCTKCGRVCNSQGSLEKHMKTHGSEKKYSCSHCSKVFDALSDFEIHKKSHNSSKPFPCHVGKQCNQRFLTRDALYDHYNNDHPDDVFKCQFCSHAYAAKKSLYRHYKKWHQKERKDQRSSSEQKSSIQHTTTVESDDEDENDAAVRTSEDSDSDSAPYFPCHVCGKTFPTSEYLEDHQLCHLGEKPHECAECGKCFFQASQLQQHQRMHKSEFQCQTCGRGFVSVFALRKHKHSHGKSRPHRCSMCHLSFAGHSQLAEHMSTHREENFPCDICNRVFRSKSSRAEHRKSHTESFYQPLPSASRGHYEQSASLSESSFVFTAELKYRCGVCCQRFKDPEELSEHGCLETKERPYSCTDCKKHFLHVSHLQKHKDTHHQSPVWPNREYACTQCNSSFSTSQQFLSHLSSHVGNDGGLSNDVSCPVCHECFASTTDLIYHFPMHSDGTTDKELFSSECEFEENESRQPALTVNYECSDCDQTFLGRSAFYQHRCFNQQQATEETKYSKPTVKTSKQNHYHAAGEEEEEVDVTGVELYNCSMCPELFSSKSSLLEHQNAQHSNKNSFKCETCGKTFARKRYLKEHERRHRQKEAAQKALYKCIRCHAGFSTVQELSSHIRQHAEKDAGEFRCDMCYKSFSQLALLKHHRESHVGEVVYECTECDKAFAFPHLLEEHQQTHAGSSQ</sequence>
<evidence type="ECO:0000256" key="1">
    <source>
        <dbReference type="ARBA" id="ARBA00004123"/>
    </source>
</evidence>
<dbReference type="GO" id="GO:0000978">
    <property type="term" value="F:RNA polymerase II cis-regulatory region sequence-specific DNA binding"/>
    <property type="evidence" value="ECO:0007669"/>
    <property type="project" value="TreeGrafter"/>
</dbReference>
<feature type="compositionally biased region" description="Basic and acidic residues" evidence="10">
    <location>
        <begin position="274"/>
        <end position="294"/>
    </location>
</feature>
<evidence type="ECO:0000256" key="10">
    <source>
        <dbReference type="SAM" id="MobiDB-lite"/>
    </source>
</evidence>
<evidence type="ECO:0000256" key="2">
    <source>
        <dbReference type="ARBA" id="ARBA00006991"/>
    </source>
</evidence>
<feature type="compositionally biased region" description="Polar residues" evidence="10">
    <location>
        <begin position="540"/>
        <end position="549"/>
    </location>
</feature>
<feature type="domain" description="C2H2-type" evidence="11">
    <location>
        <begin position="2799"/>
        <end position="2826"/>
    </location>
</feature>
<dbReference type="SUPFAM" id="SSF57667">
    <property type="entry name" value="beta-beta-alpha zinc fingers"/>
    <property type="match status" value="19"/>
</dbReference>
<evidence type="ECO:0000256" key="7">
    <source>
        <dbReference type="ARBA" id="ARBA00023125"/>
    </source>
</evidence>
<feature type="region of interest" description="Disordered" evidence="10">
    <location>
        <begin position="1537"/>
        <end position="1565"/>
    </location>
</feature>
<evidence type="ECO:0000256" key="5">
    <source>
        <dbReference type="ARBA" id="ARBA00022771"/>
    </source>
</evidence>
<keyword evidence="7" id="KW-0238">DNA-binding</keyword>
<keyword evidence="3" id="KW-0479">Metal-binding</keyword>
<keyword evidence="12" id="KW-1185">Reference proteome</keyword>
<feature type="domain" description="C2H2-type" evidence="11">
    <location>
        <begin position="1484"/>
        <end position="1511"/>
    </location>
</feature>
<feature type="domain" description="C2H2-type" evidence="11">
    <location>
        <begin position="1332"/>
        <end position="1359"/>
    </location>
</feature>
<keyword evidence="6" id="KW-0862">Zinc</keyword>
<feature type="region of interest" description="Disordered" evidence="10">
    <location>
        <begin position="16"/>
        <end position="36"/>
    </location>
</feature>
<dbReference type="OrthoDB" id="6077919at2759"/>
<feature type="domain" description="C2H2-type" evidence="11">
    <location>
        <begin position="940"/>
        <end position="971"/>
    </location>
</feature>
<feature type="domain" description="C2H2-type" evidence="11">
    <location>
        <begin position="2332"/>
        <end position="2359"/>
    </location>
</feature>
<dbReference type="InterPro" id="IPR036236">
    <property type="entry name" value="Znf_C2H2_sf"/>
</dbReference>
<feature type="region of interest" description="Disordered" evidence="10">
    <location>
        <begin position="1357"/>
        <end position="1377"/>
    </location>
</feature>
<feature type="domain" description="C2H2-type" evidence="11">
    <location>
        <begin position="2141"/>
        <end position="2168"/>
    </location>
</feature>
<gene>
    <name evidence="13 14" type="primary">LOC114448151</name>
</gene>
<feature type="compositionally biased region" description="Polar residues" evidence="10">
    <location>
        <begin position="716"/>
        <end position="727"/>
    </location>
</feature>
<feature type="domain" description="C2H2-type" evidence="11">
    <location>
        <begin position="1748"/>
        <end position="1772"/>
    </location>
</feature>
<feature type="compositionally biased region" description="Basic and acidic residues" evidence="10">
    <location>
        <begin position="1224"/>
        <end position="1242"/>
    </location>
</feature>
<evidence type="ECO:0000256" key="6">
    <source>
        <dbReference type="ARBA" id="ARBA00022833"/>
    </source>
</evidence>
<feature type="compositionally biased region" description="Polar residues" evidence="10">
    <location>
        <begin position="1537"/>
        <end position="1559"/>
    </location>
</feature>
<dbReference type="CTD" id="504111"/>
<dbReference type="RefSeq" id="XP_028280706.1">
    <property type="nucleotide sequence ID" value="XM_028424905.1"/>
</dbReference>
<feature type="domain" description="C2H2-type" evidence="11">
    <location>
        <begin position="2260"/>
        <end position="2288"/>
    </location>
</feature>
<feature type="domain" description="C2H2-type" evidence="11">
    <location>
        <begin position="1417"/>
        <end position="1444"/>
    </location>
</feature>
<dbReference type="FunFam" id="3.30.160.60:FF:000100">
    <property type="entry name" value="Zinc finger 45-like"/>
    <property type="match status" value="3"/>
</dbReference>
<feature type="compositionally biased region" description="Polar residues" evidence="10">
    <location>
        <begin position="2295"/>
        <end position="2306"/>
    </location>
</feature>
<feature type="domain" description="C2H2-type" evidence="11">
    <location>
        <begin position="2027"/>
        <end position="2054"/>
    </location>
</feature>
<feature type="domain" description="C2H2-type" evidence="11">
    <location>
        <begin position="1660"/>
        <end position="1687"/>
    </location>
</feature>
<feature type="compositionally biased region" description="Basic and acidic residues" evidence="10">
    <location>
        <begin position="788"/>
        <end position="813"/>
    </location>
</feature>
<keyword evidence="5 9" id="KW-0863">Zinc-finger</keyword>
<feature type="domain" description="C2H2-type" evidence="11">
    <location>
        <begin position="2827"/>
        <end position="2854"/>
    </location>
</feature>
<feature type="region of interest" description="Disordered" evidence="10">
    <location>
        <begin position="270"/>
        <end position="313"/>
    </location>
</feature>
<evidence type="ECO:0000259" key="11">
    <source>
        <dbReference type="PROSITE" id="PS50157"/>
    </source>
</evidence>
<evidence type="ECO:0000256" key="3">
    <source>
        <dbReference type="ARBA" id="ARBA00022723"/>
    </source>
</evidence>
<feature type="domain" description="C2H2-type" evidence="11">
    <location>
        <begin position="1576"/>
        <end position="1603"/>
    </location>
</feature>
<feature type="domain" description="C2H2-type" evidence="11">
    <location>
        <begin position="1688"/>
        <end position="1715"/>
    </location>
</feature>
<keyword evidence="4" id="KW-0677">Repeat</keyword>
<feature type="compositionally biased region" description="Polar residues" evidence="10">
    <location>
        <begin position="16"/>
        <end position="30"/>
    </location>
</feature>
<feature type="domain" description="C2H2-type" evidence="11">
    <location>
        <begin position="1278"/>
        <end position="1305"/>
    </location>
</feature>
<dbReference type="Pfam" id="PF00096">
    <property type="entry name" value="zf-C2H2"/>
    <property type="match status" value="11"/>
</dbReference>
<feature type="region of interest" description="Disordered" evidence="10">
    <location>
        <begin position="2285"/>
        <end position="2328"/>
    </location>
</feature>
<feature type="domain" description="C2H2-type" evidence="11">
    <location>
        <begin position="2498"/>
        <end position="2525"/>
    </location>
</feature>
<dbReference type="FunFam" id="3.30.160.60:FF:000446">
    <property type="entry name" value="Zinc finger protein"/>
    <property type="match status" value="1"/>
</dbReference>
<feature type="compositionally biased region" description="Polar residues" evidence="10">
    <location>
        <begin position="735"/>
        <end position="744"/>
    </location>
</feature>
<evidence type="ECO:0000313" key="13">
    <source>
        <dbReference type="RefSeq" id="XP_028280706.1"/>
    </source>
</evidence>
<evidence type="ECO:0000256" key="8">
    <source>
        <dbReference type="ARBA" id="ARBA00023242"/>
    </source>
</evidence>
<dbReference type="PANTHER" id="PTHR24376:SF235">
    <property type="entry name" value="C2H2-TYPE DOMAIN-CONTAINING PROTEIN"/>
    <property type="match status" value="1"/>
</dbReference>
<evidence type="ECO:0000313" key="14">
    <source>
        <dbReference type="RefSeq" id="XP_028280707.1"/>
    </source>
</evidence>
<name>A0A6P7JVB9_9TELE</name>
<protein>
    <submittedName>
        <fullName evidence="13 14">Uncharacterized protein LOC114448151</fullName>
    </submittedName>
</protein>
<feature type="region of interest" description="Disordered" evidence="10">
    <location>
        <begin position="2675"/>
        <end position="2695"/>
    </location>
</feature>
<evidence type="ECO:0000256" key="9">
    <source>
        <dbReference type="PROSITE-ProRule" id="PRU00042"/>
    </source>
</evidence>
<feature type="compositionally biased region" description="Polar residues" evidence="10">
    <location>
        <begin position="521"/>
        <end position="532"/>
    </location>
</feature>